<keyword evidence="1" id="KW-0175">Coiled coil</keyword>
<dbReference type="RefSeq" id="WP_040387221.1">
    <property type="nucleotide sequence ID" value="NZ_FTOD01000001.1"/>
</dbReference>
<dbReference type="InterPro" id="IPR058379">
    <property type="entry name" value="DUF8066"/>
</dbReference>
<dbReference type="EMBL" id="FTOD01000001">
    <property type="protein sequence ID" value="SIS42997.1"/>
    <property type="molecule type" value="Genomic_DNA"/>
</dbReference>
<organism evidence="2 3">
    <name type="scientific">Kroppenstedtia eburnea</name>
    <dbReference type="NCBI Taxonomy" id="714067"/>
    <lineage>
        <taxon>Bacteria</taxon>
        <taxon>Bacillati</taxon>
        <taxon>Bacillota</taxon>
        <taxon>Bacilli</taxon>
        <taxon>Bacillales</taxon>
        <taxon>Thermoactinomycetaceae</taxon>
        <taxon>Kroppenstedtia</taxon>
    </lineage>
</organism>
<gene>
    <name evidence="2" type="ORF">SAMN05421790_101597</name>
</gene>
<name>A0A1N7J158_9BACL</name>
<accession>A0A1N7J158</accession>
<keyword evidence="3" id="KW-1185">Reference proteome</keyword>
<dbReference type="Pfam" id="PF26262">
    <property type="entry name" value="DUF8066"/>
    <property type="match status" value="1"/>
</dbReference>
<sequence>MMAFSMGTLFFQLLMTLLPLALLILLLIFAWRGIKAHERIAASLERLVQAKEMERKRETEED</sequence>
<reference evidence="3" key="1">
    <citation type="submission" date="2017-01" db="EMBL/GenBank/DDBJ databases">
        <authorList>
            <person name="Varghese N."/>
            <person name="Submissions S."/>
        </authorList>
    </citation>
    <scope>NUCLEOTIDE SEQUENCE [LARGE SCALE GENOMIC DNA]</scope>
    <source>
        <strain evidence="3">DSM 45196</strain>
    </source>
</reference>
<dbReference type="AlphaFoldDB" id="A0A1N7J158"/>
<proteinExistence type="predicted"/>
<evidence type="ECO:0000313" key="3">
    <source>
        <dbReference type="Proteomes" id="UP000186795"/>
    </source>
</evidence>
<protein>
    <submittedName>
        <fullName evidence="2">Uncharacterized protein</fullName>
    </submittedName>
</protein>
<evidence type="ECO:0000256" key="1">
    <source>
        <dbReference type="SAM" id="Coils"/>
    </source>
</evidence>
<dbReference type="Proteomes" id="UP000186795">
    <property type="component" value="Unassembled WGS sequence"/>
</dbReference>
<feature type="coiled-coil region" evidence="1">
    <location>
        <begin position="34"/>
        <end position="61"/>
    </location>
</feature>
<evidence type="ECO:0000313" key="2">
    <source>
        <dbReference type="EMBL" id="SIS42997.1"/>
    </source>
</evidence>